<feature type="transmembrane region" description="Helical" evidence="5">
    <location>
        <begin position="216"/>
        <end position="239"/>
    </location>
</feature>
<protein>
    <recommendedName>
        <fullName evidence="5">Probable membrane transporter protein</fullName>
    </recommendedName>
</protein>
<evidence type="ECO:0000313" key="7">
    <source>
        <dbReference type="Proteomes" id="UP000005695"/>
    </source>
</evidence>
<evidence type="ECO:0000256" key="3">
    <source>
        <dbReference type="ARBA" id="ARBA00022989"/>
    </source>
</evidence>
<evidence type="ECO:0000256" key="2">
    <source>
        <dbReference type="ARBA" id="ARBA00022692"/>
    </source>
</evidence>
<accession>Q1K2G9</accession>
<dbReference type="AlphaFoldDB" id="Q1K2G9"/>
<comment type="subcellular location">
    <subcellularLocation>
        <location evidence="5">Cell membrane</location>
        <topology evidence="5">Multi-pass membrane protein</topology>
    </subcellularLocation>
    <subcellularLocation>
        <location evidence="1">Membrane</location>
        <topology evidence="1">Multi-pass membrane protein</topology>
    </subcellularLocation>
</comment>
<reference evidence="6" key="2">
    <citation type="submission" date="2006-05" db="EMBL/GenBank/DDBJ databases">
        <title>Sequencing of the draft genome and assembly of Desulfuromonas acetoxidans DSM 684.</title>
        <authorList>
            <consortium name="US DOE Joint Genome Institute (JGI-PGF)"/>
            <person name="Copeland A."/>
            <person name="Lucas S."/>
            <person name="Lapidus A."/>
            <person name="Barry K."/>
            <person name="Detter J.C."/>
            <person name="Glavina del Rio T."/>
            <person name="Hammon N."/>
            <person name="Israni S."/>
            <person name="Dalin E."/>
            <person name="Tice H."/>
            <person name="Bruce D."/>
            <person name="Pitluck S."/>
            <person name="Richardson P."/>
        </authorList>
    </citation>
    <scope>NUCLEOTIDE SEQUENCE [LARGE SCALE GENOMIC DNA]</scope>
    <source>
        <strain evidence="6">DSM 684</strain>
    </source>
</reference>
<keyword evidence="7" id="KW-1185">Reference proteome</keyword>
<keyword evidence="2 5" id="KW-0812">Transmembrane</keyword>
<name>Q1K2G9_DESA6</name>
<feature type="transmembrane region" description="Helical" evidence="5">
    <location>
        <begin position="51"/>
        <end position="74"/>
    </location>
</feature>
<dbReference type="Proteomes" id="UP000005695">
    <property type="component" value="Unassembled WGS sequence"/>
</dbReference>
<feature type="transmembrane region" description="Helical" evidence="5">
    <location>
        <begin position="86"/>
        <end position="105"/>
    </location>
</feature>
<evidence type="ECO:0000313" key="6">
    <source>
        <dbReference type="EMBL" id="EAT16912.1"/>
    </source>
</evidence>
<dbReference type="OrthoDB" id="457670at2"/>
<keyword evidence="5" id="KW-1003">Cell membrane</keyword>
<proteinExistence type="inferred from homology"/>
<dbReference type="GO" id="GO:0005886">
    <property type="term" value="C:plasma membrane"/>
    <property type="evidence" value="ECO:0007669"/>
    <property type="project" value="UniProtKB-SubCell"/>
</dbReference>
<dbReference type="PANTHER" id="PTHR43483">
    <property type="entry name" value="MEMBRANE TRANSPORTER PROTEIN HI_0806-RELATED"/>
    <property type="match status" value="1"/>
</dbReference>
<evidence type="ECO:0000256" key="5">
    <source>
        <dbReference type="RuleBase" id="RU363041"/>
    </source>
</evidence>
<sequence>MTFWAPQVLVGFAVLGICAGCLSGLLGIGGGVILVPLFLWCFHLVGVHPDVLVHCAFATSLAIIIPTSISNTLGHNAQGHVDFHQVVFLAVGSALGALVGAWGASMLSGPILRVLFGVMQLTVAAKLVFGGMSPSEKALIDRPISLLVVGGISGAFSAFFGIGGGVIAVPLMVLFLSFPIHLAVGNSSALIVVSSLTGTLAYIYNGWQISHLPHGAVGFVVLPVVLLVLPFSLIGSRIGVRLAGAFSHAKLVKVFAVLLVVVAIRIMSTAL</sequence>
<evidence type="ECO:0000256" key="4">
    <source>
        <dbReference type="ARBA" id="ARBA00023136"/>
    </source>
</evidence>
<feature type="transmembrane region" description="Helical" evidence="5">
    <location>
        <begin position="182"/>
        <end position="204"/>
    </location>
</feature>
<comment type="similarity">
    <text evidence="5">Belongs to the 4-toluene sulfonate uptake permease (TSUP) (TC 2.A.102) family.</text>
</comment>
<dbReference type="InterPro" id="IPR002781">
    <property type="entry name" value="TM_pro_TauE-like"/>
</dbReference>
<feature type="transmembrane region" description="Helical" evidence="5">
    <location>
        <begin position="144"/>
        <end position="176"/>
    </location>
</feature>
<reference evidence="6" key="1">
    <citation type="submission" date="2006-05" db="EMBL/GenBank/DDBJ databases">
        <title>Annotation of the draft genome assembly of Desulfuromonas acetoxidans DSM 684.</title>
        <authorList>
            <consortium name="US DOE Joint Genome Institute (JGI-ORNL)"/>
            <person name="Larimer F."/>
            <person name="Land M."/>
            <person name="Hauser L."/>
        </authorList>
    </citation>
    <scope>NUCLEOTIDE SEQUENCE [LARGE SCALE GENOMIC DNA]</scope>
    <source>
        <strain evidence="6">DSM 684</strain>
    </source>
</reference>
<gene>
    <name evidence="6" type="ORF">Dace_2164</name>
</gene>
<feature type="transmembrane region" description="Helical" evidence="5">
    <location>
        <begin position="12"/>
        <end position="39"/>
    </location>
</feature>
<dbReference type="PANTHER" id="PTHR43483:SF3">
    <property type="entry name" value="MEMBRANE TRANSPORTER PROTEIN HI_0806-RELATED"/>
    <property type="match status" value="1"/>
</dbReference>
<dbReference type="Pfam" id="PF01925">
    <property type="entry name" value="TauE"/>
    <property type="match status" value="1"/>
</dbReference>
<comment type="caution">
    <text evidence="6">The sequence shown here is derived from an EMBL/GenBank/DDBJ whole genome shotgun (WGS) entry which is preliminary data.</text>
</comment>
<feature type="transmembrane region" description="Helical" evidence="5">
    <location>
        <begin position="111"/>
        <end position="132"/>
    </location>
</feature>
<keyword evidence="4 5" id="KW-0472">Membrane</keyword>
<dbReference type="EMBL" id="AAEW02000003">
    <property type="protein sequence ID" value="EAT16912.1"/>
    <property type="molecule type" value="Genomic_DNA"/>
</dbReference>
<keyword evidence="3 5" id="KW-1133">Transmembrane helix</keyword>
<evidence type="ECO:0000256" key="1">
    <source>
        <dbReference type="ARBA" id="ARBA00004141"/>
    </source>
</evidence>
<organism evidence="6 7">
    <name type="scientific">Desulfuromonas acetoxidans (strain DSM 684 / 11070)</name>
    <dbReference type="NCBI Taxonomy" id="281689"/>
    <lineage>
        <taxon>Bacteria</taxon>
        <taxon>Pseudomonadati</taxon>
        <taxon>Thermodesulfobacteriota</taxon>
        <taxon>Desulfuromonadia</taxon>
        <taxon>Desulfuromonadales</taxon>
        <taxon>Desulfuromonadaceae</taxon>
        <taxon>Desulfuromonas</taxon>
    </lineage>
</organism>
<feature type="transmembrane region" description="Helical" evidence="5">
    <location>
        <begin position="251"/>
        <end position="268"/>
    </location>
</feature>
<dbReference type="RefSeq" id="WP_005998422.1">
    <property type="nucleotide sequence ID" value="NZ_AAEW02000003.1"/>
</dbReference>